<accession>A0A195CVP9</accession>
<evidence type="ECO:0000256" key="1">
    <source>
        <dbReference type="ARBA" id="ARBA00006270"/>
    </source>
</evidence>
<dbReference type="Gene3D" id="3.40.50.300">
    <property type="entry name" value="P-loop containing nucleotide triphosphate hydrolases"/>
    <property type="match status" value="1"/>
</dbReference>
<dbReference type="STRING" id="456900.A0A195CVP9"/>
<reference evidence="4 5" key="1">
    <citation type="submission" date="2016-03" db="EMBL/GenBank/DDBJ databases">
        <title>Cyphomyrmex costatus WGS genome.</title>
        <authorList>
            <person name="Nygaard S."/>
            <person name="Hu H."/>
            <person name="Boomsma J."/>
            <person name="Zhang G."/>
        </authorList>
    </citation>
    <scope>NUCLEOTIDE SEQUENCE [LARGE SCALE GENOMIC DNA]</scope>
    <source>
        <strain evidence="4">MS0001</strain>
        <tissue evidence="4">Whole body</tissue>
    </source>
</reference>
<dbReference type="PANTHER" id="PTHR47978">
    <property type="match status" value="1"/>
</dbReference>
<dbReference type="SMART" id="SM00174">
    <property type="entry name" value="RHO"/>
    <property type="match status" value="1"/>
</dbReference>
<proteinExistence type="inferred from homology"/>
<dbReference type="EMBL" id="KQ977279">
    <property type="protein sequence ID" value="KYN04234.1"/>
    <property type="molecule type" value="Genomic_DNA"/>
</dbReference>
<evidence type="ECO:0000256" key="2">
    <source>
        <dbReference type="ARBA" id="ARBA00022741"/>
    </source>
</evidence>
<dbReference type="InterPro" id="IPR027417">
    <property type="entry name" value="P-loop_NTPase"/>
</dbReference>
<dbReference type="PROSITE" id="PS51419">
    <property type="entry name" value="RAB"/>
    <property type="match status" value="1"/>
</dbReference>
<protein>
    <submittedName>
        <fullName evidence="4">Ras-related protein RabJ</fullName>
    </submittedName>
</protein>
<dbReference type="SMART" id="SM00173">
    <property type="entry name" value="RAS"/>
    <property type="match status" value="1"/>
</dbReference>
<dbReference type="GO" id="GO:0005525">
    <property type="term" value="F:GTP binding"/>
    <property type="evidence" value="ECO:0007669"/>
    <property type="project" value="InterPro"/>
</dbReference>
<dbReference type="AlphaFoldDB" id="A0A195CVP9"/>
<dbReference type="PROSITE" id="PS51421">
    <property type="entry name" value="RAS"/>
    <property type="match status" value="1"/>
</dbReference>
<dbReference type="Pfam" id="PF00071">
    <property type="entry name" value="Ras"/>
    <property type="match status" value="1"/>
</dbReference>
<name>A0A195CVP9_9HYME</name>
<feature type="region of interest" description="Disordered" evidence="3">
    <location>
        <begin position="1"/>
        <end position="50"/>
    </location>
</feature>
<dbReference type="SMART" id="SM00175">
    <property type="entry name" value="RAB"/>
    <property type="match status" value="1"/>
</dbReference>
<dbReference type="FunFam" id="3.40.50.300:FF:001447">
    <property type="entry name" value="Ras-related protein Rab-1B"/>
    <property type="match status" value="1"/>
</dbReference>
<dbReference type="PRINTS" id="PR00449">
    <property type="entry name" value="RASTRNSFRMNG"/>
</dbReference>
<feature type="compositionally biased region" description="Basic and acidic residues" evidence="3">
    <location>
        <begin position="21"/>
        <end position="50"/>
    </location>
</feature>
<keyword evidence="2" id="KW-0547">Nucleotide-binding</keyword>
<dbReference type="InterPro" id="IPR005225">
    <property type="entry name" value="Small_GTP-bd"/>
</dbReference>
<keyword evidence="5" id="KW-1185">Reference proteome</keyword>
<dbReference type="NCBIfam" id="TIGR00231">
    <property type="entry name" value="small_GTP"/>
    <property type="match status" value="1"/>
</dbReference>
<organism evidence="4 5">
    <name type="scientific">Cyphomyrmex costatus</name>
    <dbReference type="NCBI Taxonomy" id="456900"/>
    <lineage>
        <taxon>Eukaryota</taxon>
        <taxon>Metazoa</taxon>
        <taxon>Ecdysozoa</taxon>
        <taxon>Arthropoda</taxon>
        <taxon>Hexapoda</taxon>
        <taxon>Insecta</taxon>
        <taxon>Pterygota</taxon>
        <taxon>Neoptera</taxon>
        <taxon>Endopterygota</taxon>
        <taxon>Hymenoptera</taxon>
        <taxon>Apocrita</taxon>
        <taxon>Aculeata</taxon>
        <taxon>Formicoidea</taxon>
        <taxon>Formicidae</taxon>
        <taxon>Myrmicinae</taxon>
        <taxon>Cyphomyrmex</taxon>
    </lineage>
</organism>
<dbReference type="Proteomes" id="UP000078542">
    <property type="component" value="Unassembled WGS sequence"/>
</dbReference>
<evidence type="ECO:0000313" key="4">
    <source>
        <dbReference type="EMBL" id="KYN04234.1"/>
    </source>
</evidence>
<evidence type="ECO:0000313" key="5">
    <source>
        <dbReference type="Proteomes" id="UP000078542"/>
    </source>
</evidence>
<dbReference type="InterPro" id="IPR001806">
    <property type="entry name" value="Small_GTPase"/>
</dbReference>
<comment type="similarity">
    <text evidence="1">Belongs to the small GTPase superfamily. Rab family.</text>
</comment>
<evidence type="ECO:0000256" key="3">
    <source>
        <dbReference type="SAM" id="MobiDB-lite"/>
    </source>
</evidence>
<dbReference type="GO" id="GO:0003924">
    <property type="term" value="F:GTPase activity"/>
    <property type="evidence" value="ECO:0007669"/>
    <property type="project" value="InterPro"/>
</dbReference>
<dbReference type="CDD" id="cd00154">
    <property type="entry name" value="Rab"/>
    <property type="match status" value="1"/>
</dbReference>
<gene>
    <name evidence="4" type="ORF">ALC62_05000</name>
</gene>
<sequence length="289" mass="32909">MPDQRYDVSAKTVWNRNSPGSERERERERGWTGGEGGKKHSPGWDRKRAPESRGLSRGFLVYDSTLLQPSSFGEIPSSCRRARADDATYPVLSISNLYQLKEEEKEEAVQAIAYRWEMATASENGVWDTAGQERFRSMAPMYYRTSNAALLVFDLTQYNTFTAIKGWVKELQQNVEETMVLVLIGNKSDLVQQRQVDGEECRRYATTIGATYHEISALYNEGVENVFLMIALRLRRMVLENNDMNTTLKISDSNTFLKNDDILPSPSIEESPQNTSIAHGIHERPFTCC</sequence>
<dbReference type="SUPFAM" id="SSF52540">
    <property type="entry name" value="P-loop containing nucleoside triphosphate hydrolases"/>
    <property type="match status" value="1"/>
</dbReference>